<keyword evidence="1" id="KW-0863">Zinc-finger</keyword>
<dbReference type="GO" id="GO:0016567">
    <property type="term" value="P:protein ubiquitination"/>
    <property type="evidence" value="ECO:0007669"/>
    <property type="project" value="TreeGrafter"/>
</dbReference>
<protein>
    <recommendedName>
        <fullName evidence="2">RING-type domain-containing protein</fullName>
    </recommendedName>
</protein>
<evidence type="ECO:0000256" key="1">
    <source>
        <dbReference type="PROSITE-ProRule" id="PRU00175"/>
    </source>
</evidence>
<feature type="domain" description="RING-type" evidence="2">
    <location>
        <begin position="18"/>
        <end position="61"/>
    </location>
</feature>
<dbReference type="eggNOG" id="KOG2068">
    <property type="taxonomic scope" value="Eukaryota"/>
</dbReference>
<dbReference type="OMA" id="PDLMETE"/>
<dbReference type="GO" id="GO:0030014">
    <property type="term" value="C:CCR4-NOT complex"/>
    <property type="evidence" value="ECO:0007669"/>
    <property type="project" value="InterPro"/>
</dbReference>
<reference evidence="4" key="3">
    <citation type="submission" date="2016-03" db="UniProtKB">
        <authorList>
            <consortium name="EnsemblProtists"/>
        </authorList>
    </citation>
    <scope>IDENTIFICATION</scope>
</reference>
<dbReference type="InterPro" id="IPR039780">
    <property type="entry name" value="Mot2"/>
</dbReference>
<dbReference type="PaxDb" id="55529-EKX33027"/>
<dbReference type="EnsemblProtists" id="EKX33027">
    <property type="protein sequence ID" value="EKX33027"/>
    <property type="gene ID" value="GUITHDRAFT_81823"/>
</dbReference>
<dbReference type="PANTHER" id="PTHR12603">
    <property type="entry name" value="CCR4-NOT TRANSCRIPTION COMPLEX RELATED"/>
    <property type="match status" value="1"/>
</dbReference>
<evidence type="ECO:0000313" key="4">
    <source>
        <dbReference type="EnsemblProtists" id="EKX33027"/>
    </source>
</evidence>
<keyword evidence="1" id="KW-0479">Metal-binding</keyword>
<dbReference type="PANTHER" id="PTHR12603:SF0">
    <property type="entry name" value="CCR4-NOT TRANSCRIPTION COMPLEX SUBUNIT 4"/>
    <property type="match status" value="1"/>
</dbReference>
<dbReference type="PROSITE" id="PS50089">
    <property type="entry name" value="ZF_RING_2"/>
    <property type="match status" value="1"/>
</dbReference>
<dbReference type="STRING" id="905079.L1IA93"/>
<evidence type="ECO:0000313" key="3">
    <source>
        <dbReference type="EMBL" id="EKX33027.1"/>
    </source>
</evidence>
<evidence type="ECO:0000313" key="5">
    <source>
        <dbReference type="Proteomes" id="UP000011087"/>
    </source>
</evidence>
<keyword evidence="5" id="KW-1185">Reference proteome</keyword>
<dbReference type="InterPro" id="IPR013083">
    <property type="entry name" value="Znf_RING/FYVE/PHD"/>
</dbReference>
<keyword evidence="1" id="KW-0862">Zinc</keyword>
<accession>L1IA93</accession>
<dbReference type="KEGG" id="gtt:GUITHDRAFT_81823"/>
<dbReference type="AlphaFoldDB" id="L1IA93"/>
<organism evidence="3">
    <name type="scientific">Guillardia theta (strain CCMP2712)</name>
    <name type="common">Cryptophyte</name>
    <dbReference type="NCBI Taxonomy" id="905079"/>
    <lineage>
        <taxon>Eukaryota</taxon>
        <taxon>Cryptophyceae</taxon>
        <taxon>Pyrenomonadales</taxon>
        <taxon>Geminigeraceae</taxon>
        <taxon>Guillardia</taxon>
    </lineage>
</organism>
<dbReference type="InterPro" id="IPR001841">
    <property type="entry name" value="Znf_RING"/>
</dbReference>
<sequence>MEERQRAVLGDEDGGPTCPLCCEEMESTDLALLPCPCGYQICLLCLHKIRNEGNKQCPACRSE</sequence>
<dbReference type="Proteomes" id="UP000011087">
    <property type="component" value="Unassembled WGS sequence"/>
</dbReference>
<dbReference type="CDD" id="cd16618">
    <property type="entry name" value="mRING-HC-C4C4_CNOT4"/>
    <property type="match status" value="1"/>
</dbReference>
<dbReference type="OrthoDB" id="1923159at2759"/>
<dbReference type="GO" id="GO:0004842">
    <property type="term" value="F:ubiquitin-protein transferase activity"/>
    <property type="evidence" value="ECO:0007669"/>
    <property type="project" value="InterPro"/>
</dbReference>
<reference evidence="3 5" key="1">
    <citation type="journal article" date="2012" name="Nature">
        <title>Algal genomes reveal evolutionary mosaicism and the fate of nucleomorphs.</title>
        <authorList>
            <consortium name="DOE Joint Genome Institute"/>
            <person name="Curtis B.A."/>
            <person name="Tanifuji G."/>
            <person name="Burki F."/>
            <person name="Gruber A."/>
            <person name="Irimia M."/>
            <person name="Maruyama S."/>
            <person name="Arias M.C."/>
            <person name="Ball S.G."/>
            <person name="Gile G.H."/>
            <person name="Hirakawa Y."/>
            <person name="Hopkins J.F."/>
            <person name="Kuo A."/>
            <person name="Rensing S.A."/>
            <person name="Schmutz J."/>
            <person name="Symeonidi A."/>
            <person name="Elias M."/>
            <person name="Eveleigh R.J."/>
            <person name="Herman E.K."/>
            <person name="Klute M.J."/>
            <person name="Nakayama T."/>
            <person name="Obornik M."/>
            <person name="Reyes-Prieto A."/>
            <person name="Armbrust E.V."/>
            <person name="Aves S.J."/>
            <person name="Beiko R.G."/>
            <person name="Coutinho P."/>
            <person name="Dacks J.B."/>
            <person name="Durnford D.G."/>
            <person name="Fast N.M."/>
            <person name="Green B.R."/>
            <person name="Grisdale C.J."/>
            <person name="Hempel F."/>
            <person name="Henrissat B."/>
            <person name="Hoppner M.P."/>
            <person name="Ishida K."/>
            <person name="Kim E."/>
            <person name="Koreny L."/>
            <person name="Kroth P.G."/>
            <person name="Liu Y."/>
            <person name="Malik S.B."/>
            <person name="Maier U.G."/>
            <person name="McRose D."/>
            <person name="Mock T."/>
            <person name="Neilson J.A."/>
            <person name="Onodera N.T."/>
            <person name="Poole A.M."/>
            <person name="Pritham E.J."/>
            <person name="Richards T.A."/>
            <person name="Rocap G."/>
            <person name="Roy S.W."/>
            <person name="Sarai C."/>
            <person name="Schaack S."/>
            <person name="Shirato S."/>
            <person name="Slamovits C.H."/>
            <person name="Spencer D.F."/>
            <person name="Suzuki S."/>
            <person name="Worden A.Z."/>
            <person name="Zauner S."/>
            <person name="Barry K."/>
            <person name="Bell C."/>
            <person name="Bharti A.K."/>
            <person name="Crow J.A."/>
            <person name="Grimwood J."/>
            <person name="Kramer R."/>
            <person name="Lindquist E."/>
            <person name="Lucas S."/>
            <person name="Salamov A."/>
            <person name="McFadden G.I."/>
            <person name="Lane C.E."/>
            <person name="Keeling P.J."/>
            <person name="Gray M.W."/>
            <person name="Grigoriev I.V."/>
            <person name="Archibald J.M."/>
        </authorList>
    </citation>
    <scope>NUCLEOTIDE SEQUENCE</scope>
    <source>
        <strain evidence="3 5">CCMP2712</strain>
    </source>
</reference>
<dbReference type="InterPro" id="IPR039515">
    <property type="entry name" value="NOT4_mRING-HC-C4C4"/>
</dbReference>
<proteinExistence type="predicted"/>
<gene>
    <name evidence="3" type="ORF">GUITHDRAFT_81823</name>
</gene>
<dbReference type="EMBL" id="JH993159">
    <property type="protein sequence ID" value="EKX33027.1"/>
    <property type="molecule type" value="Genomic_DNA"/>
</dbReference>
<dbReference type="GO" id="GO:0008270">
    <property type="term" value="F:zinc ion binding"/>
    <property type="evidence" value="ECO:0007669"/>
    <property type="project" value="UniProtKB-KW"/>
</dbReference>
<reference evidence="5" key="2">
    <citation type="submission" date="2012-11" db="EMBL/GenBank/DDBJ databases">
        <authorList>
            <person name="Kuo A."/>
            <person name="Curtis B.A."/>
            <person name="Tanifuji G."/>
            <person name="Burki F."/>
            <person name="Gruber A."/>
            <person name="Irimia M."/>
            <person name="Maruyama S."/>
            <person name="Arias M.C."/>
            <person name="Ball S.G."/>
            <person name="Gile G.H."/>
            <person name="Hirakawa Y."/>
            <person name="Hopkins J.F."/>
            <person name="Rensing S.A."/>
            <person name="Schmutz J."/>
            <person name="Symeonidi A."/>
            <person name="Elias M."/>
            <person name="Eveleigh R.J."/>
            <person name="Herman E.K."/>
            <person name="Klute M.J."/>
            <person name="Nakayama T."/>
            <person name="Obornik M."/>
            <person name="Reyes-Prieto A."/>
            <person name="Armbrust E.V."/>
            <person name="Aves S.J."/>
            <person name="Beiko R.G."/>
            <person name="Coutinho P."/>
            <person name="Dacks J.B."/>
            <person name="Durnford D.G."/>
            <person name="Fast N.M."/>
            <person name="Green B.R."/>
            <person name="Grisdale C."/>
            <person name="Hempe F."/>
            <person name="Henrissat B."/>
            <person name="Hoppner M.P."/>
            <person name="Ishida K.-I."/>
            <person name="Kim E."/>
            <person name="Koreny L."/>
            <person name="Kroth P.G."/>
            <person name="Liu Y."/>
            <person name="Malik S.-B."/>
            <person name="Maier U.G."/>
            <person name="McRose D."/>
            <person name="Mock T."/>
            <person name="Neilson J.A."/>
            <person name="Onodera N.T."/>
            <person name="Poole A.M."/>
            <person name="Pritham E.J."/>
            <person name="Richards T.A."/>
            <person name="Rocap G."/>
            <person name="Roy S.W."/>
            <person name="Sarai C."/>
            <person name="Schaack S."/>
            <person name="Shirato S."/>
            <person name="Slamovits C.H."/>
            <person name="Spencer D.F."/>
            <person name="Suzuki S."/>
            <person name="Worden A.Z."/>
            <person name="Zauner S."/>
            <person name="Barry K."/>
            <person name="Bell C."/>
            <person name="Bharti A.K."/>
            <person name="Crow J.A."/>
            <person name="Grimwood J."/>
            <person name="Kramer R."/>
            <person name="Lindquist E."/>
            <person name="Lucas S."/>
            <person name="Salamov A."/>
            <person name="McFadden G.I."/>
            <person name="Lane C.E."/>
            <person name="Keeling P.J."/>
            <person name="Gray M.W."/>
            <person name="Grigoriev I.V."/>
            <person name="Archibald J.M."/>
        </authorList>
    </citation>
    <scope>NUCLEOTIDE SEQUENCE</scope>
    <source>
        <strain evidence="5">CCMP2712</strain>
    </source>
</reference>
<dbReference type="HOGENOM" id="CLU_184787_1_0_1"/>
<name>L1IA93_GUITC</name>
<dbReference type="Pfam" id="PF14570">
    <property type="entry name" value="zf-RING_4"/>
    <property type="match status" value="1"/>
</dbReference>
<dbReference type="RefSeq" id="XP_005820007.1">
    <property type="nucleotide sequence ID" value="XM_005819950.1"/>
</dbReference>
<dbReference type="GeneID" id="17289776"/>
<evidence type="ECO:0000259" key="2">
    <source>
        <dbReference type="PROSITE" id="PS50089"/>
    </source>
</evidence>
<dbReference type="Gene3D" id="3.30.40.10">
    <property type="entry name" value="Zinc/RING finger domain, C3HC4 (zinc finger)"/>
    <property type="match status" value="1"/>
</dbReference>
<dbReference type="SUPFAM" id="SSF57850">
    <property type="entry name" value="RING/U-box"/>
    <property type="match status" value="1"/>
</dbReference>